<keyword evidence="2" id="KW-1185">Reference proteome</keyword>
<evidence type="ECO:0000313" key="1">
    <source>
        <dbReference type="EMBL" id="VDN07854.1"/>
    </source>
</evidence>
<dbReference type="WBParaSite" id="TCLT_0001018801-mRNA-1">
    <property type="protein sequence ID" value="TCLT_0001018801-mRNA-1"/>
    <property type="gene ID" value="TCLT_0001018801"/>
</dbReference>
<gene>
    <name evidence="1" type="ORF">TCLT_LOCUS10177</name>
</gene>
<reference evidence="3" key="1">
    <citation type="submission" date="2017-02" db="UniProtKB">
        <authorList>
            <consortium name="WormBaseParasite"/>
        </authorList>
    </citation>
    <scope>IDENTIFICATION</scope>
</reference>
<dbReference type="AlphaFoldDB" id="A0A0N5DAI9"/>
<organism evidence="3">
    <name type="scientific">Thelazia callipaeda</name>
    <name type="common">Oriental eyeworm</name>
    <name type="synonym">Parasitic nematode</name>
    <dbReference type="NCBI Taxonomy" id="103827"/>
    <lineage>
        <taxon>Eukaryota</taxon>
        <taxon>Metazoa</taxon>
        <taxon>Ecdysozoa</taxon>
        <taxon>Nematoda</taxon>
        <taxon>Chromadorea</taxon>
        <taxon>Rhabditida</taxon>
        <taxon>Spirurina</taxon>
        <taxon>Spiruromorpha</taxon>
        <taxon>Thelazioidea</taxon>
        <taxon>Thelaziidae</taxon>
        <taxon>Thelazia</taxon>
    </lineage>
</organism>
<accession>A0A0N5DAI9</accession>
<dbReference type="Proteomes" id="UP000276776">
    <property type="component" value="Unassembled WGS sequence"/>
</dbReference>
<sequence>MNRLKHRIFRRRSASFTKIDEFAQSKDGDEDECESKIAASSSKTWTNSMGRTLKRRLSIFRKDNDENERYSVMEKYIS</sequence>
<protein>
    <submittedName>
        <fullName evidence="1 3">Uncharacterized protein</fullName>
    </submittedName>
</protein>
<dbReference type="EMBL" id="UYYF01005002">
    <property type="protein sequence ID" value="VDN07854.1"/>
    <property type="molecule type" value="Genomic_DNA"/>
</dbReference>
<evidence type="ECO:0000313" key="3">
    <source>
        <dbReference type="WBParaSite" id="TCLT_0001018801-mRNA-1"/>
    </source>
</evidence>
<proteinExistence type="predicted"/>
<name>A0A0N5DAI9_THECL</name>
<evidence type="ECO:0000313" key="2">
    <source>
        <dbReference type="Proteomes" id="UP000276776"/>
    </source>
</evidence>
<reference evidence="1 2" key="2">
    <citation type="submission" date="2018-11" db="EMBL/GenBank/DDBJ databases">
        <authorList>
            <consortium name="Pathogen Informatics"/>
        </authorList>
    </citation>
    <scope>NUCLEOTIDE SEQUENCE [LARGE SCALE GENOMIC DNA]</scope>
</reference>
<dbReference type="OrthoDB" id="5814034at2759"/>